<sequence length="546" mass="61236">MADFIFQPSGESTATHASEVNISTGGLFTPVTTPEKPRNKPFGLRRRHAERLKETLRPSDPGTQTAAKSPICLRESFPESEAKRPRLLSASGDNIIRRASNSPTTAPIQLRLDPPSPVGSSRSSAIEISSDEEELSSGINTAQTTPETSPSSKLTVQKTRSKLASRKSNSAASATTRPTTKPRAASDPTPLRNQTLRPQDVDAEIASVLQEPSTLKDAQKERGFVYVAPVLHKGRRLVKIGFTVESSVRKRLKSVHTVCKEMNFIPLSGGSPDHSWIPTHYRRVERLAHAELSNFVYDCHCSCKTKHKEYFAVDEKVAFGVVDRWARFVRRMPYLPESGALTDEWRFRLGRFREMKFGRSGRLEAGSDHLRRHQRWEGFVCADRWDWHRYRVGRAFHSVWPYRWALCSLIQGVRLAMTSYSLWTMGFLLLMVVCLVLETVPDLASDLANLLLGYEVVPPRMDVGDEFPCDEDGQDEETDGEEDGEEQEEEEPSEVKQEGGREKGTPAPPGAWAESQVIDEESPDSSAKELRFGNKVIYMSSDEEDD</sequence>
<dbReference type="Pfam" id="PF10544">
    <property type="entry name" value="T5orf172"/>
    <property type="match status" value="1"/>
</dbReference>
<protein>
    <recommendedName>
        <fullName evidence="2">Bacteriophage T5 Orf172 DNA-binding domain-containing protein</fullName>
    </recommendedName>
</protein>
<dbReference type="Proteomes" id="UP001174936">
    <property type="component" value="Unassembled WGS sequence"/>
</dbReference>
<organism evidence="3 4">
    <name type="scientific">Cercophora newfieldiana</name>
    <dbReference type="NCBI Taxonomy" id="92897"/>
    <lineage>
        <taxon>Eukaryota</taxon>
        <taxon>Fungi</taxon>
        <taxon>Dikarya</taxon>
        <taxon>Ascomycota</taxon>
        <taxon>Pezizomycotina</taxon>
        <taxon>Sordariomycetes</taxon>
        <taxon>Sordariomycetidae</taxon>
        <taxon>Sordariales</taxon>
        <taxon>Lasiosphaeriaceae</taxon>
        <taxon>Cercophora</taxon>
    </lineage>
</organism>
<dbReference type="SMART" id="SM00974">
    <property type="entry name" value="T5orf172"/>
    <property type="match status" value="1"/>
</dbReference>
<feature type="compositionally biased region" description="Low complexity" evidence="1">
    <location>
        <begin position="168"/>
        <end position="186"/>
    </location>
</feature>
<feature type="compositionally biased region" description="Acidic residues" evidence="1">
    <location>
        <begin position="464"/>
        <end position="492"/>
    </location>
</feature>
<comment type="caution">
    <text evidence="3">The sequence shown here is derived from an EMBL/GenBank/DDBJ whole genome shotgun (WGS) entry which is preliminary data.</text>
</comment>
<accession>A0AA40D0D4</accession>
<feature type="compositionally biased region" description="Basic and acidic residues" evidence="1">
    <location>
        <begin position="493"/>
        <end position="504"/>
    </location>
</feature>
<evidence type="ECO:0000259" key="2">
    <source>
        <dbReference type="SMART" id="SM00974"/>
    </source>
</evidence>
<dbReference type="PANTHER" id="PTHR28094">
    <property type="entry name" value="MEIOTICALLY UP-REGULATED GENE 113 PROTEIN"/>
    <property type="match status" value="1"/>
</dbReference>
<dbReference type="AlphaFoldDB" id="A0AA40D0D4"/>
<evidence type="ECO:0000313" key="4">
    <source>
        <dbReference type="Proteomes" id="UP001174936"/>
    </source>
</evidence>
<keyword evidence="4" id="KW-1185">Reference proteome</keyword>
<gene>
    <name evidence="3" type="ORF">B0T16DRAFT_451537</name>
</gene>
<dbReference type="EMBL" id="JAULSV010000001">
    <property type="protein sequence ID" value="KAK0655913.1"/>
    <property type="molecule type" value="Genomic_DNA"/>
</dbReference>
<feature type="region of interest" description="Disordered" evidence="1">
    <location>
        <begin position="463"/>
        <end position="546"/>
    </location>
</feature>
<name>A0AA40D0D4_9PEZI</name>
<feature type="domain" description="Bacteriophage T5 Orf172 DNA-binding" evidence="2">
    <location>
        <begin position="232"/>
        <end position="325"/>
    </location>
</feature>
<dbReference type="PANTHER" id="PTHR28094:SF1">
    <property type="entry name" value="MEIOTICALLY UP-REGULATED GENE 113 PROTEIN"/>
    <property type="match status" value="1"/>
</dbReference>
<reference evidence="3" key="1">
    <citation type="submission" date="2023-06" db="EMBL/GenBank/DDBJ databases">
        <title>Genome-scale phylogeny and comparative genomics of the fungal order Sordariales.</title>
        <authorList>
            <consortium name="Lawrence Berkeley National Laboratory"/>
            <person name="Hensen N."/>
            <person name="Bonometti L."/>
            <person name="Westerberg I."/>
            <person name="Brannstrom I.O."/>
            <person name="Guillou S."/>
            <person name="Cros-Aarteil S."/>
            <person name="Calhoun S."/>
            <person name="Haridas S."/>
            <person name="Kuo A."/>
            <person name="Mondo S."/>
            <person name="Pangilinan J."/>
            <person name="Riley R."/>
            <person name="Labutti K."/>
            <person name="Andreopoulos B."/>
            <person name="Lipzen A."/>
            <person name="Chen C."/>
            <person name="Yanf M."/>
            <person name="Daum C."/>
            <person name="Ng V."/>
            <person name="Clum A."/>
            <person name="Steindorff A."/>
            <person name="Ohm R."/>
            <person name="Martin F."/>
            <person name="Silar P."/>
            <person name="Natvig D."/>
            <person name="Lalanne C."/>
            <person name="Gautier V."/>
            <person name="Ament-Velasquez S.L."/>
            <person name="Kruys A."/>
            <person name="Hutchinson M.I."/>
            <person name="Powell A.J."/>
            <person name="Barry K."/>
            <person name="Miller A.N."/>
            <person name="Grigoriev I.V."/>
            <person name="Debuchy R."/>
            <person name="Gladieux P."/>
            <person name="Thoren M.H."/>
            <person name="Johannesson H."/>
        </authorList>
    </citation>
    <scope>NUCLEOTIDE SEQUENCE</scope>
    <source>
        <strain evidence="3">SMH2532-1</strain>
    </source>
</reference>
<evidence type="ECO:0000256" key="1">
    <source>
        <dbReference type="SAM" id="MobiDB-lite"/>
    </source>
</evidence>
<dbReference type="InterPro" id="IPR018306">
    <property type="entry name" value="Phage_T5_Orf172_DNA-bd"/>
</dbReference>
<dbReference type="InterPro" id="IPR053006">
    <property type="entry name" value="Meiosis_regulatory"/>
</dbReference>
<proteinExistence type="predicted"/>
<evidence type="ECO:0000313" key="3">
    <source>
        <dbReference type="EMBL" id="KAK0655913.1"/>
    </source>
</evidence>
<feature type="region of interest" description="Disordered" evidence="1">
    <location>
        <begin position="24"/>
        <end position="199"/>
    </location>
</feature>
<feature type="compositionally biased region" description="Polar residues" evidence="1">
    <location>
        <begin position="140"/>
        <end position="158"/>
    </location>
</feature>